<feature type="transmembrane region" description="Helical" evidence="2">
    <location>
        <begin position="82"/>
        <end position="105"/>
    </location>
</feature>
<dbReference type="AlphaFoldDB" id="A0A0L6URE2"/>
<dbReference type="Proteomes" id="UP000037035">
    <property type="component" value="Unassembled WGS sequence"/>
</dbReference>
<dbReference type="EMBL" id="LAVV01009311">
    <property type="protein sequence ID" value="KNZ50807.1"/>
    <property type="molecule type" value="Genomic_DNA"/>
</dbReference>
<keyword evidence="2" id="KW-1133">Transmembrane helix</keyword>
<dbReference type="VEuPathDB" id="FungiDB:VP01_4228g1"/>
<comment type="caution">
    <text evidence="3">The sequence shown here is derived from an EMBL/GenBank/DDBJ whole genome shotgun (WGS) entry which is preliminary data.</text>
</comment>
<feature type="compositionally biased region" description="Low complexity" evidence="1">
    <location>
        <begin position="255"/>
        <end position="265"/>
    </location>
</feature>
<proteinExistence type="predicted"/>
<evidence type="ECO:0000256" key="2">
    <source>
        <dbReference type="SAM" id="Phobius"/>
    </source>
</evidence>
<gene>
    <name evidence="3" type="ORF">VP01_4228g1</name>
</gene>
<organism evidence="3 4">
    <name type="scientific">Puccinia sorghi</name>
    <dbReference type="NCBI Taxonomy" id="27349"/>
    <lineage>
        <taxon>Eukaryota</taxon>
        <taxon>Fungi</taxon>
        <taxon>Dikarya</taxon>
        <taxon>Basidiomycota</taxon>
        <taxon>Pucciniomycotina</taxon>
        <taxon>Pucciniomycetes</taxon>
        <taxon>Pucciniales</taxon>
        <taxon>Pucciniaceae</taxon>
        <taxon>Puccinia</taxon>
    </lineage>
</organism>
<accession>A0A0L6URE2</accession>
<reference evidence="3 4" key="1">
    <citation type="submission" date="2015-08" db="EMBL/GenBank/DDBJ databases">
        <title>Next Generation Sequencing and Analysis of the Genome of Puccinia sorghi L Schw, the Causal Agent of Maize Common Rust.</title>
        <authorList>
            <person name="Rochi L."/>
            <person name="Burguener G."/>
            <person name="Darino M."/>
            <person name="Turjanski A."/>
            <person name="Kreff E."/>
            <person name="Dieguez M.J."/>
            <person name="Sacco F."/>
        </authorList>
    </citation>
    <scope>NUCLEOTIDE SEQUENCE [LARGE SCALE GENOMIC DNA]</scope>
    <source>
        <strain evidence="3 4">RO10H11247</strain>
    </source>
</reference>
<protein>
    <submittedName>
        <fullName evidence="3">Uncharacterized protein</fullName>
    </submittedName>
</protein>
<keyword evidence="2" id="KW-0812">Transmembrane</keyword>
<keyword evidence="4" id="KW-1185">Reference proteome</keyword>
<keyword evidence="2" id="KW-0472">Membrane</keyword>
<feature type="compositionally biased region" description="Pro residues" evidence="1">
    <location>
        <begin position="222"/>
        <end position="234"/>
    </location>
</feature>
<evidence type="ECO:0000313" key="4">
    <source>
        <dbReference type="Proteomes" id="UP000037035"/>
    </source>
</evidence>
<evidence type="ECO:0000256" key="1">
    <source>
        <dbReference type="SAM" id="MobiDB-lite"/>
    </source>
</evidence>
<sequence>MTRRLGLDRLLAPKWLRTRALNCQVHGRASEHKFSDEFFGAEDVVPDIAKCVREVIVIEVVLVVAGWTKAIFWDGRRRHRNCLTFSVFCCLFLEWLCASEVLWLGRSAMWRIVGSPWSFCVKTFEKPENVFIWSLKTICASVWCGSCLKFYLAFPVEIPKLGEEKEPEPGRKILWDTFGSHSPWSYARQHRLRFKNFYSPLHLLLLHRQCRNKQYKELLQLPPEPSNPVTPPSHPLEISSPLTLPGSDLHRSTSDSDNTATDSSSHLCPISLPTQPTFSKPSFVHKPHTIPSPFLNESSYQFSKSLTSYFHTTFTLKQDLNLNPIGKAVAAGLSSSCR</sequence>
<evidence type="ECO:0000313" key="3">
    <source>
        <dbReference type="EMBL" id="KNZ50807.1"/>
    </source>
</evidence>
<feature type="region of interest" description="Disordered" evidence="1">
    <location>
        <begin position="221"/>
        <end position="266"/>
    </location>
</feature>
<name>A0A0L6URE2_9BASI</name>